<dbReference type="AlphaFoldDB" id="A0AA39F0G0"/>
<organism evidence="1 2">
    <name type="scientific">Microctonus hyperodae</name>
    <name type="common">Parasitoid wasp</name>
    <dbReference type="NCBI Taxonomy" id="165561"/>
    <lineage>
        <taxon>Eukaryota</taxon>
        <taxon>Metazoa</taxon>
        <taxon>Ecdysozoa</taxon>
        <taxon>Arthropoda</taxon>
        <taxon>Hexapoda</taxon>
        <taxon>Insecta</taxon>
        <taxon>Pterygota</taxon>
        <taxon>Neoptera</taxon>
        <taxon>Endopterygota</taxon>
        <taxon>Hymenoptera</taxon>
        <taxon>Apocrita</taxon>
        <taxon>Ichneumonoidea</taxon>
        <taxon>Braconidae</taxon>
        <taxon>Euphorinae</taxon>
        <taxon>Microctonus</taxon>
    </lineage>
</organism>
<proteinExistence type="predicted"/>
<evidence type="ECO:0000313" key="1">
    <source>
        <dbReference type="EMBL" id="KAK0159825.1"/>
    </source>
</evidence>
<reference evidence="1" key="2">
    <citation type="submission" date="2023-03" db="EMBL/GenBank/DDBJ databases">
        <authorList>
            <person name="Inwood S.N."/>
            <person name="Skelly J.G."/>
            <person name="Guhlin J."/>
            <person name="Harrop T.W.R."/>
            <person name="Goldson S.G."/>
            <person name="Dearden P.K."/>
        </authorList>
    </citation>
    <scope>NUCLEOTIDE SEQUENCE</scope>
    <source>
        <strain evidence="1">Lincoln</strain>
        <tissue evidence="1">Whole body</tissue>
    </source>
</reference>
<reference evidence="1" key="1">
    <citation type="journal article" date="2023" name="bioRxiv">
        <title>Scaffold-level genome assemblies of two parasitoid biocontrol wasps reveal the parthenogenesis mechanism and an associated novel virus.</title>
        <authorList>
            <person name="Inwood S."/>
            <person name="Skelly J."/>
            <person name="Guhlin J."/>
            <person name="Harrop T."/>
            <person name="Goldson S."/>
            <person name="Dearden P."/>
        </authorList>
    </citation>
    <scope>NUCLEOTIDE SEQUENCE</scope>
    <source>
        <strain evidence="1">Lincoln</strain>
        <tissue evidence="1">Whole body</tissue>
    </source>
</reference>
<dbReference type="EMBL" id="JAQQBR010001836">
    <property type="protein sequence ID" value="KAK0159825.1"/>
    <property type="molecule type" value="Genomic_DNA"/>
</dbReference>
<sequence length="355" mass="40086">MVWRFSHKLAMGLVSDASTANAIRYIPYHTFHDHSKCGEWCGYVRNKENYDHKIIPGGFEDEQLFADLTNIFDKLADNAQKFSSGASSNSNESLNATMMSKHPKSRCYSTTVSADFRYACAKAKELKKNRTALLHRRENIEGVTYKSNCTLLTEPAIVGEDQVTYPDFITDSDENAAVLFDLETSGLDKNCDILQIAAKYGNKKFNIYIVQSFSSRTHSYTIQPTISADAKLLSPLFFLVLKEPTGKLGRQVEASLFRPDNVYIEVSKSEKLTSSVHTMLNITFHIVCVNMAVIFRSLKIWLKNVFFPNVESKSLLLIDLWTEHCPDAVKSAKLSGEKSVEKFHKTVPGQCYIAW</sequence>
<evidence type="ECO:0000313" key="2">
    <source>
        <dbReference type="Proteomes" id="UP001168972"/>
    </source>
</evidence>
<dbReference type="Proteomes" id="UP001168972">
    <property type="component" value="Unassembled WGS sequence"/>
</dbReference>
<protein>
    <submittedName>
        <fullName evidence="1">Uncharacterized protein</fullName>
    </submittedName>
</protein>
<name>A0AA39F0G0_MICHY</name>
<comment type="caution">
    <text evidence="1">The sequence shown here is derived from an EMBL/GenBank/DDBJ whole genome shotgun (WGS) entry which is preliminary data.</text>
</comment>
<accession>A0AA39F0G0</accession>
<keyword evidence="2" id="KW-1185">Reference proteome</keyword>
<gene>
    <name evidence="1" type="ORF">PV327_010897</name>
</gene>